<dbReference type="Proteomes" id="UP000618382">
    <property type="component" value="Unassembled WGS sequence"/>
</dbReference>
<comment type="subcellular location">
    <subcellularLocation>
        <location evidence="1 9">Cell membrane</location>
        <topology evidence="1 9">Multi-pass membrane protein</topology>
    </subcellularLocation>
</comment>
<dbReference type="PROSITE" id="PS50928">
    <property type="entry name" value="ABC_TM1"/>
    <property type="match status" value="1"/>
</dbReference>
<feature type="domain" description="ABC transmembrane type-1" evidence="11">
    <location>
        <begin position="303"/>
        <end position="527"/>
    </location>
</feature>
<reference evidence="13 14" key="1">
    <citation type="submission" date="2020-07" db="EMBL/GenBank/DDBJ databases">
        <title>Sequencing the genomes of 1000 actinobacteria strains.</title>
        <authorList>
            <person name="Klenk H.-P."/>
        </authorList>
    </citation>
    <scope>NUCLEOTIDE SEQUENCE [LARGE SCALE GENOMIC DNA]</scope>
    <source>
        <strain evidence="13 14">DSM 24482</strain>
    </source>
</reference>
<proteinExistence type="inferred from homology"/>
<feature type="transmembrane region" description="Helical" evidence="9">
    <location>
        <begin position="338"/>
        <end position="358"/>
    </location>
</feature>
<evidence type="ECO:0000256" key="8">
    <source>
        <dbReference type="ARBA" id="ARBA00023136"/>
    </source>
</evidence>
<name>A0A7Y9FE59_9CELL</name>
<dbReference type="InterPro" id="IPR000515">
    <property type="entry name" value="MetI-like"/>
</dbReference>
<dbReference type="SUPFAM" id="SSF160964">
    <property type="entry name" value="MalF N-terminal region-like"/>
    <property type="match status" value="1"/>
</dbReference>
<dbReference type="InterPro" id="IPR032550">
    <property type="entry name" value="TM_PBP2_N"/>
</dbReference>
<evidence type="ECO:0000313" key="13">
    <source>
        <dbReference type="EMBL" id="NYD85688.1"/>
    </source>
</evidence>
<feature type="transmembrane region" description="Helical" evidence="9">
    <location>
        <begin position="392"/>
        <end position="414"/>
    </location>
</feature>
<comment type="similarity">
    <text evidence="2 10">Belongs to the binding-protein-dependent transport system permease family. MalFG subfamily.</text>
</comment>
<evidence type="ECO:0000256" key="1">
    <source>
        <dbReference type="ARBA" id="ARBA00004651"/>
    </source>
</evidence>
<sequence length="538" mass="58519">MSTHVHPAPPGPGGTVREPHARRWDGTGWGFLVKLALMAVVNAVGVGVVWAAWVQGAWGILAASLALLVLADWAYFSKRALPMKYILPGLVFLLVFQLFSMGYTAYVAMTNYGTGHNTTRDQAVDALLIQNERRVEDAPSYPLTIVQRDGENGFAIVDEGVVRVGAADEPLVAAPDATVDGTRVTAVPGWEVVPYATLMGDQALQQEVVDLRVPVSDDADDGSIRTREGTTGSVYRSALVWDADAVTMTNTETGVVYSASDEGSFVAPDGTALPVGWRVGVGFDNFTRAFTDDDYSGPLLRITAWTFAFAILTVATSFLLGLLLAIVFNDPRVRGRKVLRTLFILPYAFPAFLSALLWQGMLNSNPDYGIINQLFFFDTRIPWLEDPLLAKLAIIGVNLWLSFPYWFLVCTGALQSLPDDVMEAARIDGAGRWRTWRSITMPLLLVSTAPLLISSFAFNFNNFTIIYMLTGGGPRFTDTSAVLGHTDILISMIYQISGVAGGRADFGLASALSIIIFVIIGTISALAFRRTRKLEEVL</sequence>
<evidence type="ECO:0000256" key="3">
    <source>
        <dbReference type="ARBA" id="ARBA00022448"/>
    </source>
</evidence>
<comment type="caution">
    <text evidence="13">The sequence shown here is derived from an EMBL/GenBank/DDBJ whole genome shotgun (WGS) entry which is preliminary data.</text>
</comment>
<dbReference type="PANTHER" id="PTHR47314:SF1">
    <property type="entry name" value="MALTOSE_MALTODEXTRIN TRANSPORT SYSTEM PERMEASE PROTEIN MALF"/>
    <property type="match status" value="1"/>
</dbReference>
<reference evidence="12 15" key="2">
    <citation type="submission" date="2021-01" db="EMBL/GenBank/DDBJ databases">
        <title>Whole genome shotgun sequence of Cellulomonas oligotrophica NBRC 109435.</title>
        <authorList>
            <person name="Komaki H."/>
            <person name="Tamura T."/>
        </authorList>
    </citation>
    <scope>NUCLEOTIDE SEQUENCE [LARGE SCALE GENOMIC DNA]</scope>
    <source>
        <strain evidence="12 15">NBRC 109435</strain>
    </source>
</reference>
<feature type="transmembrane region" description="Helical" evidence="9">
    <location>
        <begin position="435"/>
        <end position="458"/>
    </location>
</feature>
<keyword evidence="7 9" id="KW-1133">Transmembrane helix</keyword>
<dbReference type="CDD" id="cd06261">
    <property type="entry name" value="TM_PBP2"/>
    <property type="match status" value="1"/>
</dbReference>
<comment type="function">
    <text evidence="10">Part of the ABC transporter complex MalEFGK involved in maltose/maltodextrin import. Probably responsible for the translocation of the substrate across the membrane.</text>
</comment>
<evidence type="ECO:0000313" key="15">
    <source>
        <dbReference type="Proteomes" id="UP000618382"/>
    </source>
</evidence>
<dbReference type="Proteomes" id="UP000577956">
    <property type="component" value="Unassembled WGS sequence"/>
</dbReference>
<evidence type="ECO:0000256" key="9">
    <source>
        <dbReference type="RuleBase" id="RU363032"/>
    </source>
</evidence>
<dbReference type="Pfam" id="PF00528">
    <property type="entry name" value="BPD_transp_1"/>
    <property type="match status" value="1"/>
</dbReference>
<dbReference type="EMBL" id="JACCBK010000001">
    <property type="protein sequence ID" value="NYD85688.1"/>
    <property type="molecule type" value="Genomic_DNA"/>
</dbReference>
<keyword evidence="8 9" id="KW-0472">Membrane</keyword>
<dbReference type="Gene3D" id="3.10.650.10">
    <property type="entry name" value="MalF N-terminal region-like"/>
    <property type="match status" value="1"/>
</dbReference>
<organism evidence="13 14">
    <name type="scientific">Cellulomonas oligotrophica</name>
    <dbReference type="NCBI Taxonomy" id="931536"/>
    <lineage>
        <taxon>Bacteria</taxon>
        <taxon>Bacillati</taxon>
        <taxon>Actinomycetota</taxon>
        <taxon>Actinomycetes</taxon>
        <taxon>Micrococcales</taxon>
        <taxon>Cellulomonadaceae</taxon>
        <taxon>Cellulomonas</taxon>
    </lineage>
</organism>
<keyword evidence="6 9" id="KW-0812">Transmembrane</keyword>
<dbReference type="Pfam" id="PF16296">
    <property type="entry name" value="TM_PBP2_N"/>
    <property type="match status" value="1"/>
</dbReference>
<evidence type="ECO:0000256" key="4">
    <source>
        <dbReference type="ARBA" id="ARBA00022475"/>
    </source>
</evidence>
<feature type="transmembrane region" description="Helical" evidence="9">
    <location>
        <begin position="85"/>
        <end position="109"/>
    </location>
</feature>
<keyword evidence="5 10" id="KW-0762">Sugar transport</keyword>
<keyword evidence="4 10" id="KW-1003">Cell membrane</keyword>
<dbReference type="Gene3D" id="1.20.58.370">
    <property type="entry name" value="MalF N-terminal region-like"/>
    <property type="match status" value="1"/>
</dbReference>
<evidence type="ECO:0000256" key="7">
    <source>
        <dbReference type="ARBA" id="ARBA00022989"/>
    </source>
</evidence>
<dbReference type="InterPro" id="IPR035277">
    <property type="entry name" value="MalF_N"/>
</dbReference>
<evidence type="ECO:0000259" key="11">
    <source>
        <dbReference type="PROSITE" id="PS50928"/>
    </source>
</evidence>
<feature type="transmembrane region" description="Helical" evidence="9">
    <location>
        <begin position="57"/>
        <end position="76"/>
    </location>
</feature>
<dbReference type="GO" id="GO:0042956">
    <property type="term" value="P:maltodextrin transmembrane transport"/>
    <property type="evidence" value="ECO:0007669"/>
    <property type="project" value="TreeGrafter"/>
</dbReference>
<feature type="transmembrane region" description="Helical" evidence="9">
    <location>
        <begin position="506"/>
        <end position="528"/>
    </location>
</feature>
<dbReference type="SUPFAM" id="SSF161098">
    <property type="entry name" value="MetI-like"/>
    <property type="match status" value="1"/>
</dbReference>
<feature type="transmembrane region" description="Helical" evidence="9">
    <location>
        <begin position="31"/>
        <end position="51"/>
    </location>
</feature>
<dbReference type="GO" id="GO:0015423">
    <property type="term" value="F:ABC-type maltose transporter activity"/>
    <property type="evidence" value="ECO:0007669"/>
    <property type="project" value="TreeGrafter"/>
</dbReference>
<dbReference type="Gene3D" id="1.10.3720.10">
    <property type="entry name" value="MetI-like"/>
    <property type="match status" value="1"/>
</dbReference>
<dbReference type="InterPro" id="IPR035906">
    <property type="entry name" value="MetI-like_sf"/>
</dbReference>
<evidence type="ECO:0000256" key="5">
    <source>
        <dbReference type="ARBA" id="ARBA00022597"/>
    </source>
</evidence>
<dbReference type="AlphaFoldDB" id="A0A7Y9FE59"/>
<evidence type="ECO:0000256" key="10">
    <source>
        <dbReference type="RuleBase" id="RU367050"/>
    </source>
</evidence>
<keyword evidence="15" id="KW-1185">Reference proteome</keyword>
<dbReference type="EMBL" id="BONN01000001">
    <property type="protein sequence ID" value="GIG31304.1"/>
    <property type="molecule type" value="Genomic_DNA"/>
</dbReference>
<evidence type="ECO:0000256" key="2">
    <source>
        <dbReference type="ARBA" id="ARBA00009047"/>
    </source>
</evidence>
<evidence type="ECO:0000313" key="14">
    <source>
        <dbReference type="Proteomes" id="UP000577956"/>
    </source>
</evidence>
<evidence type="ECO:0000256" key="6">
    <source>
        <dbReference type="ARBA" id="ARBA00022692"/>
    </source>
</evidence>
<dbReference type="RefSeq" id="WP_140457456.1">
    <property type="nucleotide sequence ID" value="NZ_BAABFI010000014.1"/>
</dbReference>
<feature type="transmembrane region" description="Helical" evidence="9">
    <location>
        <begin position="304"/>
        <end position="326"/>
    </location>
</feature>
<dbReference type="PANTHER" id="PTHR47314">
    <property type="entry name" value="MALTOSE/MALTODEXTRIN TRANSPORT SYSTEM PERMEASE PROTEIN MALF"/>
    <property type="match status" value="1"/>
</dbReference>
<protein>
    <recommendedName>
        <fullName evidence="10">Maltose/maltodextrin transport system permease protein</fullName>
    </recommendedName>
</protein>
<gene>
    <name evidence="13" type="ORF">BKA21_001237</name>
    <name evidence="12" type="ORF">Col01nite_04630</name>
</gene>
<dbReference type="GO" id="GO:1990060">
    <property type="term" value="C:maltose transport complex"/>
    <property type="evidence" value="ECO:0007669"/>
    <property type="project" value="TreeGrafter"/>
</dbReference>
<accession>A0A7Y9FE59</accession>
<keyword evidence="3 9" id="KW-0813">Transport</keyword>
<evidence type="ECO:0000313" key="12">
    <source>
        <dbReference type="EMBL" id="GIG31304.1"/>
    </source>
</evidence>